<evidence type="ECO:0000313" key="2">
    <source>
        <dbReference type="Proteomes" id="UP000547976"/>
    </source>
</evidence>
<proteinExistence type="predicted"/>
<dbReference type="GeneID" id="59316017"/>
<dbReference type="RefSeq" id="XP_036543865.1">
    <property type="nucleotide sequence ID" value="XM_036681299.1"/>
</dbReference>
<reference evidence="1 2" key="1">
    <citation type="submission" date="2020-05" db="EMBL/GenBank/DDBJ databases">
        <title>Identification and distribution of gene clusters putatively required for synthesis of sphingolipid metabolism inhibitors in phylogenetically diverse species of the filamentous fungus Fusarium.</title>
        <authorList>
            <person name="Kim H.-S."/>
            <person name="Busman M."/>
            <person name="Brown D.W."/>
            <person name="Divon H."/>
            <person name="Uhlig S."/>
            <person name="Proctor R.H."/>
        </authorList>
    </citation>
    <scope>NUCLEOTIDE SEQUENCE [LARGE SCALE GENOMIC DNA]</scope>
    <source>
        <strain evidence="1 2">NRRL 66333</strain>
    </source>
</reference>
<gene>
    <name evidence="1" type="ORF">FSUBG_342</name>
</gene>
<name>A0A8H5V9G2_GIBSU</name>
<accession>A0A8H5V9G2</accession>
<protein>
    <submittedName>
        <fullName evidence="1">Uncharacterized protein</fullName>
    </submittedName>
</protein>
<comment type="caution">
    <text evidence="1">The sequence shown here is derived from an EMBL/GenBank/DDBJ whole genome shotgun (WGS) entry which is preliminary data.</text>
</comment>
<dbReference type="AlphaFoldDB" id="A0A8H5V9G2"/>
<dbReference type="EMBL" id="JAAOAV010000002">
    <property type="protein sequence ID" value="KAF5613730.1"/>
    <property type="molecule type" value="Genomic_DNA"/>
</dbReference>
<sequence length="93" mass="10002">MLLYKIIINNVSGHNHTYDISWPGGAGQLDVDDDEIEQFSETLNVATVPFQVSVNPTGNPHVGFSLSINTPIGTTANVKHKADGTMTVTHPTN</sequence>
<keyword evidence="2" id="KW-1185">Reference proteome</keyword>
<organism evidence="1 2">
    <name type="scientific">Gibberella subglutinans</name>
    <name type="common">Fusarium subglutinans</name>
    <dbReference type="NCBI Taxonomy" id="42677"/>
    <lineage>
        <taxon>Eukaryota</taxon>
        <taxon>Fungi</taxon>
        <taxon>Dikarya</taxon>
        <taxon>Ascomycota</taxon>
        <taxon>Pezizomycotina</taxon>
        <taxon>Sordariomycetes</taxon>
        <taxon>Hypocreomycetidae</taxon>
        <taxon>Hypocreales</taxon>
        <taxon>Nectriaceae</taxon>
        <taxon>Fusarium</taxon>
        <taxon>Fusarium fujikuroi species complex</taxon>
    </lineage>
</organism>
<dbReference type="Proteomes" id="UP000547976">
    <property type="component" value="Unassembled WGS sequence"/>
</dbReference>
<evidence type="ECO:0000313" key="1">
    <source>
        <dbReference type="EMBL" id="KAF5613730.1"/>
    </source>
</evidence>